<dbReference type="InterPro" id="IPR005829">
    <property type="entry name" value="Sugar_transporter_CS"/>
</dbReference>
<feature type="transmembrane region" description="Helical" evidence="7">
    <location>
        <begin position="312"/>
        <end position="338"/>
    </location>
</feature>
<dbReference type="PROSITE" id="PS50850">
    <property type="entry name" value="MFS"/>
    <property type="match status" value="1"/>
</dbReference>
<protein>
    <submittedName>
        <fullName evidence="9">MFS transporter</fullName>
    </submittedName>
</protein>
<evidence type="ECO:0000313" key="10">
    <source>
        <dbReference type="Proteomes" id="UP000051888"/>
    </source>
</evidence>
<sequence length="405" mass="42110">MHAKETALSKSSTVRSPRSWRIWATAWMVTAVFMLSNSATPLYVYWQRNIGFSNGTLTLVFAAYIVGLLLTLLFAGQLSDRFGRKTVLFPGLTAAVLACLLFATASSVTVLLTARFLSGIAVGVIVSAGMASVVDVGIPNRRQLASLAASVAMVLGAGLGPLLAGVLAVALSQPVVPIFAVELAVLATAFVVAGTLPKRRIHSRQQNNWRLHLPSVPKVNQLDLAFGIAIFAPGITATSFVLSLGPSLLAKLLHVTSPLIAGGMACIMFLTATGVQFAVKKLHVRTIFLTGASAIILSMISVAVAINASVASLIVISAVLAGAGQGLGQLGGLTLISLHVPEHRRAEANAVLNIGGYIPAAILPVCTGYLIDVMGLTIGATAFAVILSVVAVSASLFVRTRLQKE</sequence>
<evidence type="ECO:0000256" key="7">
    <source>
        <dbReference type="SAM" id="Phobius"/>
    </source>
</evidence>
<evidence type="ECO:0000256" key="2">
    <source>
        <dbReference type="ARBA" id="ARBA00022448"/>
    </source>
</evidence>
<comment type="caution">
    <text evidence="9">The sequence shown here is derived from an EMBL/GenBank/DDBJ whole genome shotgun (WGS) entry which is preliminary data.</text>
</comment>
<evidence type="ECO:0000256" key="3">
    <source>
        <dbReference type="ARBA" id="ARBA00022475"/>
    </source>
</evidence>
<evidence type="ECO:0000256" key="1">
    <source>
        <dbReference type="ARBA" id="ARBA00004651"/>
    </source>
</evidence>
<keyword evidence="6 7" id="KW-0472">Membrane</keyword>
<dbReference type="InterPro" id="IPR036259">
    <property type="entry name" value="MFS_trans_sf"/>
</dbReference>
<feature type="transmembrane region" description="Helical" evidence="7">
    <location>
        <begin position="145"/>
        <end position="169"/>
    </location>
</feature>
<keyword evidence="3" id="KW-1003">Cell membrane</keyword>
<dbReference type="InterPro" id="IPR020846">
    <property type="entry name" value="MFS_dom"/>
</dbReference>
<dbReference type="Pfam" id="PF07690">
    <property type="entry name" value="MFS_1"/>
    <property type="match status" value="1"/>
</dbReference>
<dbReference type="AlphaFoldDB" id="A0A0Q3TBV3"/>
<accession>A0A0Q3TBV3</accession>
<feature type="domain" description="Major facilitator superfamily (MFS) profile" evidence="8">
    <location>
        <begin position="1"/>
        <end position="405"/>
    </location>
</feature>
<reference evidence="9 10" key="1">
    <citation type="submission" date="2015-09" db="EMBL/GenBank/DDBJ databases">
        <title>Genome sequencing project for genomic taxonomy and phylogenomics of Bacillus-like bacteria.</title>
        <authorList>
            <person name="Liu B."/>
            <person name="Wang J."/>
            <person name="Zhu Y."/>
            <person name="Liu G."/>
            <person name="Chen Q."/>
            <person name="Chen Z."/>
            <person name="Lan J."/>
            <person name="Che J."/>
            <person name="Ge C."/>
            <person name="Shi H."/>
            <person name="Pan Z."/>
            <person name="Liu X."/>
        </authorList>
    </citation>
    <scope>NUCLEOTIDE SEQUENCE [LARGE SCALE GENOMIC DNA]</scope>
    <source>
        <strain evidence="9 10">LMG 18435</strain>
    </source>
</reference>
<feature type="transmembrane region" description="Helical" evidence="7">
    <location>
        <begin position="377"/>
        <end position="398"/>
    </location>
</feature>
<dbReference type="PATRIC" id="fig|157838.3.peg.4734"/>
<feature type="transmembrane region" description="Helical" evidence="7">
    <location>
        <begin position="286"/>
        <end position="306"/>
    </location>
</feature>
<comment type="subcellular location">
    <subcellularLocation>
        <location evidence="1">Cell membrane</location>
        <topology evidence="1">Multi-pass membrane protein</topology>
    </subcellularLocation>
</comment>
<organism evidence="9 10">
    <name type="scientific">Heyndrickxia shackletonii</name>
    <dbReference type="NCBI Taxonomy" id="157838"/>
    <lineage>
        <taxon>Bacteria</taxon>
        <taxon>Bacillati</taxon>
        <taxon>Bacillota</taxon>
        <taxon>Bacilli</taxon>
        <taxon>Bacillales</taxon>
        <taxon>Bacillaceae</taxon>
        <taxon>Heyndrickxia</taxon>
    </lineage>
</organism>
<dbReference type="SUPFAM" id="SSF103473">
    <property type="entry name" value="MFS general substrate transporter"/>
    <property type="match status" value="1"/>
</dbReference>
<dbReference type="InterPro" id="IPR011701">
    <property type="entry name" value="MFS"/>
</dbReference>
<evidence type="ECO:0000256" key="4">
    <source>
        <dbReference type="ARBA" id="ARBA00022692"/>
    </source>
</evidence>
<feature type="transmembrane region" description="Helical" evidence="7">
    <location>
        <begin position="20"/>
        <end position="46"/>
    </location>
</feature>
<dbReference type="GO" id="GO:0022857">
    <property type="term" value="F:transmembrane transporter activity"/>
    <property type="evidence" value="ECO:0007669"/>
    <property type="project" value="InterPro"/>
</dbReference>
<evidence type="ECO:0000256" key="5">
    <source>
        <dbReference type="ARBA" id="ARBA00022989"/>
    </source>
</evidence>
<dbReference type="STRING" id="157838.AN964_21525"/>
<dbReference type="Proteomes" id="UP000051888">
    <property type="component" value="Unassembled WGS sequence"/>
</dbReference>
<dbReference type="PANTHER" id="PTHR23517:SF13">
    <property type="entry name" value="MAJOR FACILITATOR SUPERFAMILY MFS_1"/>
    <property type="match status" value="1"/>
</dbReference>
<dbReference type="GO" id="GO:0005886">
    <property type="term" value="C:plasma membrane"/>
    <property type="evidence" value="ECO:0007669"/>
    <property type="project" value="UniProtKB-SubCell"/>
</dbReference>
<evidence type="ECO:0000256" key="6">
    <source>
        <dbReference type="ARBA" id="ARBA00023136"/>
    </source>
</evidence>
<feature type="transmembrane region" description="Helical" evidence="7">
    <location>
        <begin position="52"/>
        <end position="75"/>
    </location>
</feature>
<feature type="transmembrane region" description="Helical" evidence="7">
    <location>
        <begin position="116"/>
        <end position="138"/>
    </location>
</feature>
<evidence type="ECO:0000259" key="8">
    <source>
        <dbReference type="PROSITE" id="PS50850"/>
    </source>
</evidence>
<keyword evidence="5 7" id="KW-1133">Transmembrane helix</keyword>
<feature type="transmembrane region" description="Helical" evidence="7">
    <location>
        <begin position="175"/>
        <end position="196"/>
    </location>
</feature>
<evidence type="ECO:0000313" key="9">
    <source>
        <dbReference type="EMBL" id="KQL51598.1"/>
    </source>
</evidence>
<feature type="transmembrane region" description="Helical" evidence="7">
    <location>
        <begin position="350"/>
        <end position="371"/>
    </location>
</feature>
<keyword evidence="4 7" id="KW-0812">Transmembrane</keyword>
<name>A0A0Q3TBV3_9BACI</name>
<keyword evidence="2" id="KW-0813">Transport</keyword>
<dbReference type="EMBL" id="LJJC01000006">
    <property type="protein sequence ID" value="KQL51598.1"/>
    <property type="molecule type" value="Genomic_DNA"/>
</dbReference>
<feature type="transmembrane region" description="Helical" evidence="7">
    <location>
        <begin position="87"/>
        <end position="110"/>
    </location>
</feature>
<dbReference type="InterPro" id="IPR050171">
    <property type="entry name" value="MFS_Transporters"/>
</dbReference>
<proteinExistence type="predicted"/>
<feature type="transmembrane region" description="Helical" evidence="7">
    <location>
        <begin position="257"/>
        <end position="279"/>
    </location>
</feature>
<keyword evidence="10" id="KW-1185">Reference proteome</keyword>
<dbReference type="Gene3D" id="1.20.1250.20">
    <property type="entry name" value="MFS general substrate transporter like domains"/>
    <property type="match status" value="1"/>
</dbReference>
<gene>
    <name evidence="9" type="ORF">AN964_21525</name>
</gene>
<dbReference type="PROSITE" id="PS00216">
    <property type="entry name" value="SUGAR_TRANSPORT_1"/>
    <property type="match status" value="1"/>
</dbReference>
<dbReference type="PANTHER" id="PTHR23517">
    <property type="entry name" value="RESISTANCE PROTEIN MDTM, PUTATIVE-RELATED-RELATED"/>
    <property type="match status" value="1"/>
</dbReference>
<feature type="transmembrane region" description="Helical" evidence="7">
    <location>
        <begin position="224"/>
        <end position="245"/>
    </location>
</feature>